<dbReference type="GO" id="GO:0022857">
    <property type="term" value="F:transmembrane transporter activity"/>
    <property type="evidence" value="ECO:0007669"/>
    <property type="project" value="InterPro"/>
</dbReference>
<evidence type="ECO:0000256" key="3">
    <source>
        <dbReference type="SAM" id="Phobius"/>
    </source>
</evidence>
<dbReference type="Proteomes" id="UP001161017">
    <property type="component" value="Unassembled WGS sequence"/>
</dbReference>
<gene>
    <name evidence="5" type="ORF">OHK93_004914</name>
</gene>
<keyword evidence="3" id="KW-0812">Transmembrane</keyword>
<feature type="transmembrane region" description="Helical" evidence="3">
    <location>
        <begin position="264"/>
        <end position="292"/>
    </location>
</feature>
<proteinExistence type="predicted"/>
<evidence type="ECO:0000313" key="6">
    <source>
        <dbReference type="Proteomes" id="UP001161017"/>
    </source>
</evidence>
<feature type="transmembrane region" description="Helical" evidence="3">
    <location>
        <begin position="407"/>
        <end position="428"/>
    </location>
</feature>
<comment type="subcellular location">
    <subcellularLocation>
        <location evidence="1">Membrane</location>
        <topology evidence="1">Multi-pass membrane protein</topology>
    </subcellularLocation>
</comment>
<comment type="caution">
    <text evidence="5">The sequence shown here is derived from an EMBL/GenBank/DDBJ whole genome shotgun (WGS) entry which is preliminary data.</text>
</comment>
<evidence type="ECO:0000256" key="2">
    <source>
        <dbReference type="SAM" id="MobiDB-lite"/>
    </source>
</evidence>
<dbReference type="AlphaFoldDB" id="A0AA43U227"/>
<keyword evidence="3" id="KW-1133">Transmembrane helix</keyword>
<feature type="compositionally biased region" description="Basic and acidic residues" evidence="2">
    <location>
        <begin position="1"/>
        <end position="17"/>
    </location>
</feature>
<keyword evidence="3" id="KW-0472">Membrane</keyword>
<dbReference type="Pfam" id="PF07690">
    <property type="entry name" value="MFS_1"/>
    <property type="match status" value="1"/>
</dbReference>
<sequence>MALNHDRLDQHAEKPELHSSAPTSITEKSTPREHRTYRRIWNTSLRLLSYTPPRCRYDPSQPPRFSLSLNLLFGFASTFTVANLYYAHPILNKLAEDFHVTNERSSIIPTVSQAGYATGLFFLCPLGDLLPRRPFVILLVIVTALLWLGLCITESFEVFSALSYITCVTTVTPQLMLPLVGDLSPSNRRATALSIVVSGLLLGILIARLLSGVVTEYTSWRNIYWLALGLQGLIAILLWFFLPSYPSKNKFESGWRFLRSYAKLLWSILFILFEDPLLVQTCLIGFCASSTFTNYWTTLTFLLSGPPYHYNSLVIGLFALVGMGGLCLGPPYSRLVIDRFRSHFSVMIGLLVILAGLFIGTFLGNTTVAGPILEAFLLDFGLQSSQIANRAAIYARRPEARNRTNTAFMLSVFCGQIAGTSIGNAVYARRGWRGAGAVSLGFIGLAIVIWLMRAPNEERWVGWRGGWSIYKKKDALDESSVGSKEIETKGDV</sequence>
<accession>A0AA43U227</accession>
<feature type="domain" description="Major facilitator superfamily (MFS) profile" evidence="4">
    <location>
        <begin position="66"/>
        <end position="458"/>
    </location>
</feature>
<dbReference type="PANTHER" id="PTHR42910">
    <property type="entry name" value="TRANSPORTER SCO4007-RELATED"/>
    <property type="match status" value="1"/>
</dbReference>
<feature type="transmembrane region" description="Helical" evidence="3">
    <location>
        <begin position="223"/>
        <end position="243"/>
    </location>
</feature>
<evidence type="ECO:0000313" key="5">
    <source>
        <dbReference type="EMBL" id="MDI1493127.1"/>
    </source>
</evidence>
<dbReference type="EMBL" id="JAPUFD010000023">
    <property type="protein sequence ID" value="MDI1493127.1"/>
    <property type="molecule type" value="Genomic_DNA"/>
</dbReference>
<evidence type="ECO:0000256" key="1">
    <source>
        <dbReference type="ARBA" id="ARBA00004141"/>
    </source>
</evidence>
<feature type="transmembrane region" description="Helical" evidence="3">
    <location>
        <begin position="434"/>
        <end position="452"/>
    </location>
</feature>
<dbReference type="InterPro" id="IPR020846">
    <property type="entry name" value="MFS_dom"/>
</dbReference>
<dbReference type="InterPro" id="IPR011701">
    <property type="entry name" value="MFS"/>
</dbReference>
<dbReference type="PANTHER" id="PTHR42910:SF1">
    <property type="entry name" value="MAJOR FACILITATOR SUPERFAMILY (MFS) PROFILE DOMAIN-CONTAINING PROTEIN"/>
    <property type="match status" value="1"/>
</dbReference>
<evidence type="ECO:0000259" key="4">
    <source>
        <dbReference type="PROSITE" id="PS50850"/>
    </source>
</evidence>
<name>A0AA43U227_9LECA</name>
<dbReference type="CDD" id="cd17324">
    <property type="entry name" value="MFS_NepI_like"/>
    <property type="match status" value="1"/>
</dbReference>
<feature type="transmembrane region" description="Helical" evidence="3">
    <location>
        <begin position="192"/>
        <end position="211"/>
    </location>
</feature>
<dbReference type="InterPro" id="IPR036259">
    <property type="entry name" value="MFS_trans_sf"/>
</dbReference>
<feature type="transmembrane region" description="Helical" evidence="3">
    <location>
        <begin position="67"/>
        <end position="86"/>
    </location>
</feature>
<feature type="transmembrane region" description="Helical" evidence="3">
    <location>
        <begin position="135"/>
        <end position="156"/>
    </location>
</feature>
<organism evidence="5 6">
    <name type="scientific">Ramalina farinacea</name>
    <dbReference type="NCBI Taxonomy" id="258253"/>
    <lineage>
        <taxon>Eukaryota</taxon>
        <taxon>Fungi</taxon>
        <taxon>Dikarya</taxon>
        <taxon>Ascomycota</taxon>
        <taxon>Pezizomycotina</taxon>
        <taxon>Lecanoromycetes</taxon>
        <taxon>OSLEUM clade</taxon>
        <taxon>Lecanoromycetidae</taxon>
        <taxon>Lecanorales</taxon>
        <taxon>Lecanorineae</taxon>
        <taxon>Ramalinaceae</taxon>
        <taxon>Ramalina</taxon>
    </lineage>
</organism>
<feature type="transmembrane region" description="Helical" evidence="3">
    <location>
        <begin position="162"/>
        <end position="180"/>
    </location>
</feature>
<reference evidence="5" key="1">
    <citation type="journal article" date="2023" name="Genome Biol. Evol.">
        <title>First Whole Genome Sequence and Flow Cytometry Genome Size Data for the Lichen-Forming Fungus Ramalina farinacea (Ascomycota).</title>
        <authorList>
            <person name="Llewellyn T."/>
            <person name="Mian S."/>
            <person name="Hill R."/>
            <person name="Leitch I.J."/>
            <person name="Gaya E."/>
        </authorList>
    </citation>
    <scope>NUCLEOTIDE SEQUENCE</scope>
    <source>
        <strain evidence="5">LIQ254RAFAR</strain>
    </source>
</reference>
<dbReference type="GO" id="GO:0016020">
    <property type="term" value="C:membrane"/>
    <property type="evidence" value="ECO:0007669"/>
    <property type="project" value="UniProtKB-SubCell"/>
</dbReference>
<feature type="transmembrane region" description="Helical" evidence="3">
    <location>
        <begin position="312"/>
        <end position="332"/>
    </location>
</feature>
<dbReference type="SUPFAM" id="SSF103473">
    <property type="entry name" value="MFS general substrate transporter"/>
    <property type="match status" value="1"/>
</dbReference>
<feature type="region of interest" description="Disordered" evidence="2">
    <location>
        <begin position="1"/>
        <end position="32"/>
    </location>
</feature>
<dbReference type="Gene3D" id="1.20.1250.20">
    <property type="entry name" value="MFS general substrate transporter like domains"/>
    <property type="match status" value="1"/>
</dbReference>
<feature type="transmembrane region" description="Helical" evidence="3">
    <location>
        <begin position="344"/>
        <end position="363"/>
    </location>
</feature>
<protein>
    <recommendedName>
        <fullName evidence="4">Major facilitator superfamily (MFS) profile domain-containing protein</fullName>
    </recommendedName>
</protein>
<keyword evidence="6" id="KW-1185">Reference proteome</keyword>
<dbReference type="PROSITE" id="PS50850">
    <property type="entry name" value="MFS"/>
    <property type="match status" value="1"/>
</dbReference>